<comment type="subunit">
    <text evidence="4">Binds ubiquitin and polyubiquitinated proteins.</text>
</comment>
<feature type="domain" description="UBA" evidence="11">
    <location>
        <begin position="489"/>
        <end position="528"/>
    </location>
</feature>
<dbReference type="OrthoDB" id="1047367at2759"/>
<dbReference type="PANTHER" id="PTHR12917">
    <property type="entry name" value="ASPARTYL PROTEASE DDI-RELATED"/>
    <property type="match status" value="1"/>
</dbReference>
<evidence type="ECO:0000256" key="3">
    <source>
        <dbReference type="ARBA" id="ARBA00009136"/>
    </source>
</evidence>
<dbReference type="InterPro" id="IPR033882">
    <property type="entry name" value="DDI1_N"/>
</dbReference>
<evidence type="ECO:0000256" key="9">
    <source>
        <dbReference type="ARBA" id="ARBA00022801"/>
    </source>
</evidence>
<dbReference type="InterPro" id="IPR001969">
    <property type="entry name" value="Aspartic_peptidase_AS"/>
</dbReference>
<dbReference type="GO" id="GO:0006508">
    <property type="term" value="P:proteolysis"/>
    <property type="evidence" value="ECO:0007669"/>
    <property type="project" value="UniProtKB-KW"/>
</dbReference>
<keyword evidence="8" id="KW-0064">Aspartyl protease</keyword>
<dbReference type="PROSITE" id="PS50053">
    <property type="entry name" value="UBIQUITIN_2"/>
    <property type="match status" value="1"/>
</dbReference>
<dbReference type="InterPro" id="IPR021109">
    <property type="entry name" value="Peptidase_aspartic_dom_sf"/>
</dbReference>
<dbReference type="AlphaFoldDB" id="A0A9P7MPA2"/>
<dbReference type="Gene3D" id="2.40.70.10">
    <property type="entry name" value="Acid Proteases"/>
    <property type="match status" value="1"/>
</dbReference>
<evidence type="ECO:0000313" key="15">
    <source>
        <dbReference type="Proteomes" id="UP000784919"/>
    </source>
</evidence>
<protein>
    <recommendedName>
        <fullName evidence="5">DNA damage-inducible protein 1</fullName>
    </recommendedName>
</protein>
<feature type="domain" description="Peptidase A2" evidence="13">
    <location>
        <begin position="303"/>
        <end position="382"/>
    </location>
</feature>
<feature type="region of interest" description="Disordered" evidence="10">
    <location>
        <begin position="409"/>
        <end position="485"/>
    </location>
</feature>
<name>A0A9P7MPA2_9HYPO</name>
<feature type="region of interest" description="Disordered" evidence="10">
    <location>
        <begin position="214"/>
        <end position="243"/>
    </location>
</feature>
<feature type="compositionally biased region" description="Basic and acidic residues" evidence="10">
    <location>
        <begin position="232"/>
        <end position="243"/>
    </location>
</feature>
<feature type="domain" description="Ubiquitin-like" evidence="12">
    <location>
        <begin position="71"/>
        <end position="153"/>
    </location>
</feature>
<feature type="compositionally biased region" description="Low complexity" evidence="10">
    <location>
        <begin position="158"/>
        <end position="184"/>
    </location>
</feature>
<evidence type="ECO:0000256" key="8">
    <source>
        <dbReference type="ARBA" id="ARBA00022750"/>
    </source>
</evidence>
<dbReference type="Gene3D" id="1.10.8.10">
    <property type="entry name" value="DNA helicase RuvA subunit, C-terminal domain"/>
    <property type="match status" value="1"/>
</dbReference>
<dbReference type="PROSITE" id="PS00141">
    <property type="entry name" value="ASP_PROTEASE"/>
    <property type="match status" value="1"/>
</dbReference>
<evidence type="ECO:0000256" key="5">
    <source>
        <dbReference type="ARBA" id="ARBA00021491"/>
    </source>
</evidence>
<organism evidence="14 15">
    <name type="scientific">Claviceps arundinis</name>
    <dbReference type="NCBI Taxonomy" id="1623583"/>
    <lineage>
        <taxon>Eukaryota</taxon>
        <taxon>Fungi</taxon>
        <taxon>Dikarya</taxon>
        <taxon>Ascomycota</taxon>
        <taxon>Pezizomycotina</taxon>
        <taxon>Sordariomycetes</taxon>
        <taxon>Hypocreomycetidae</taxon>
        <taxon>Hypocreales</taxon>
        <taxon>Clavicipitaceae</taxon>
        <taxon>Claviceps</taxon>
    </lineage>
</organism>
<dbReference type="Pfam" id="PF09668">
    <property type="entry name" value="Asp_protease"/>
    <property type="match status" value="1"/>
</dbReference>
<accession>A0A9P7MPA2</accession>
<dbReference type="InterPro" id="IPR015940">
    <property type="entry name" value="UBA"/>
</dbReference>
<comment type="function">
    <text evidence="1">Probable aspartic protease. May be involved in the regulation of exocytosis. Acts as a linker between the 19S proteasome and polyubiquitinated proteins via UBA domain interactions with ubiquitin for their subsequent degradation. Required for S-phase checkpoint control.</text>
</comment>
<evidence type="ECO:0000259" key="11">
    <source>
        <dbReference type="PROSITE" id="PS50030"/>
    </source>
</evidence>
<sequence length="528" mass="57134">MEMGFGHEVNVTFDVSFSESICQAVGRWSHLFAPVRSGNPGTSNMEGTSSGLCHMNRTWSASNANLMHTRWQITLNIFNPQVGGQDTLLNLEIFPDMALETLRASIHAETNIPATSLHIYHNGRLLTDDTKTMEELEVTDGGMLAVHVRHIRGNAGLAEPSSTAASAASASAQAQPPQQSRPQAGGVNDPELIRLQVLGNPAVREQLQRQHPELAAAADDPVRFSQVLQSSQDRDRREREARQREIEKLNEDPFNIDNQRKIEDIIRQERVMENLQNAMEHNPEVFGRVHLLYIDVEVNGHRVKALVDSGAQATIMSPAYAEDCGIMRLIDTRFAGVARGVGTAKILGRVHSAQIKVGNLFLPCSFTVMEGKSTHLLLGLDMLKRYQATIDLSRDRLIIQGEEIPFLGEADIPKDEEPVEQEATIPGPAGTTIGQETGAVLPPSQGSAVQTRSTTSSSQAPPRTLPTTSTSTSAPSSASLPSGSDAAVRVTSAHVDSLVAMGATREQAVQALKAAEDNVDVAAGLIFF</sequence>
<dbReference type="InterPro" id="IPR029071">
    <property type="entry name" value="Ubiquitin-like_domsf"/>
</dbReference>
<dbReference type="PANTHER" id="PTHR12917:SF1">
    <property type="entry name" value="AT13091P"/>
    <property type="match status" value="1"/>
</dbReference>
<dbReference type="PROSITE" id="PS50175">
    <property type="entry name" value="ASP_PROT_RETROV"/>
    <property type="match status" value="1"/>
</dbReference>
<evidence type="ECO:0000256" key="10">
    <source>
        <dbReference type="SAM" id="MobiDB-lite"/>
    </source>
</evidence>
<evidence type="ECO:0000256" key="1">
    <source>
        <dbReference type="ARBA" id="ARBA00003231"/>
    </source>
</evidence>
<dbReference type="EMBL" id="SRPS01000261">
    <property type="protein sequence ID" value="KAG5961129.1"/>
    <property type="molecule type" value="Genomic_DNA"/>
</dbReference>
<comment type="subcellular location">
    <subcellularLocation>
        <location evidence="2">Cytoplasm</location>
    </subcellularLocation>
</comment>
<dbReference type="GO" id="GO:0004190">
    <property type="term" value="F:aspartic-type endopeptidase activity"/>
    <property type="evidence" value="ECO:0007669"/>
    <property type="project" value="UniProtKB-KW"/>
</dbReference>
<dbReference type="CDD" id="cd05479">
    <property type="entry name" value="RP_DDI"/>
    <property type="match status" value="1"/>
</dbReference>
<dbReference type="InterPro" id="IPR001995">
    <property type="entry name" value="Peptidase_A2_cat"/>
</dbReference>
<dbReference type="SUPFAM" id="SSF46934">
    <property type="entry name" value="UBA-like"/>
    <property type="match status" value="1"/>
</dbReference>
<dbReference type="Proteomes" id="UP000784919">
    <property type="component" value="Unassembled WGS sequence"/>
</dbReference>
<evidence type="ECO:0000256" key="6">
    <source>
        <dbReference type="ARBA" id="ARBA00022490"/>
    </source>
</evidence>
<dbReference type="SUPFAM" id="SSF50630">
    <property type="entry name" value="Acid proteases"/>
    <property type="match status" value="1"/>
</dbReference>
<dbReference type="InterPro" id="IPR009060">
    <property type="entry name" value="UBA-like_sf"/>
</dbReference>
<evidence type="ECO:0000256" key="2">
    <source>
        <dbReference type="ARBA" id="ARBA00004496"/>
    </source>
</evidence>
<evidence type="ECO:0000313" key="14">
    <source>
        <dbReference type="EMBL" id="KAG5961129.1"/>
    </source>
</evidence>
<dbReference type="PROSITE" id="PS50030">
    <property type="entry name" value="UBA"/>
    <property type="match status" value="1"/>
</dbReference>
<dbReference type="CDD" id="cd01796">
    <property type="entry name" value="Ubl_Ddi1_like"/>
    <property type="match status" value="1"/>
</dbReference>
<evidence type="ECO:0000259" key="13">
    <source>
        <dbReference type="PROSITE" id="PS50175"/>
    </source>
</evidence>
<dbReference type="Pfam" id="PF00627">
    <property type="entry name" value="UBA"/>
    <property type="match status" value="1"/>
</dbReference>
<feature type="compositionally biased region" description="Low complexity" evidence="10">
    <location>
        <begin position="460"/>
        <end position="485"/>
    </location>
</feature>
<gene>
    <name evidence="14" type="primary">DDI1</name>
    <name evidence="14" type="ORF">E4U56_004048</name>
</gene>
<keyword evidence="6" id="KW-0963">Cytoplasm</keyword>
<keyword evidence="7" id="KW-0645">Protease</keyword>
<dbReference type="SMART" id="SM00213">
    <property type="entry name" value="UBQ"/>
    <property type="match status" value="1"/>
</dbReference>
<dbReference type="InterPro" id="IPR000626">
    <property type="entry name" value="Ubiquitin-like_dom"/>
</dbReference>
<reference evidence="14" key="1">
    <citation type="journal article" date="2020" name="bioRxiv">
        <title>Whole genome comparisons of ergot fungi reveals the divergence and evolution of species within the genus Claviceps are the result of varying mechanisms driving genome evolution and host range expansion.</title>
        <authorList>
            <person name="Wyka S.A."/>
            <person name="Mondo S.J."/>
            <person name="Liu M."/>
            <person name="Dettman J."/>
            <person name="Nalam V."/>
            <person name="Broders K.D."/>
        </authorList>
    </citation>
    <scope>NUCLEOTIDE SEQUENCE</scope>
    <source>
        <strain evidence="14">CCC 1102</strain>
    </source>
</reference>
<dbReference type="Pfam" id="PF00240">
    <property type="entry name" value="ubiquitin"/>
    <property type="match status" value="1"/>
</dbReference>
<dbReference type="SUPFAM" id="SSF54236">
    <property type="entry name" value="Ubiquitin-like"/>
    <property type="match status" value="1"/>
</dbReference>
<dbReference type="Gene3D" id="3.10.20.90">
    <property type="entry name" value="Phosphatidylinositol 3-kinase Catalytic Subunit, Chain A, domain 1"/>
    <property type="match status" value="1"/>
</dbReference>
<evidence type="ECO:0000259" key="12">
    <source>
        <dbReference type="PROSITE" id="PS50053"/>
    </source>
</evidence>
<dbReference type="GO" id="GO:0005737">
    <property type="term" value="C:cytoplasm"/>
    <property type="evidence" value="ECO:0007669"/>
    <property type="project" value="UniProtKB-SubCell"/>
</dbReference>
<feature type="region of interest" description="Disordered" evidence="10">
    <location>
        <begin position="157"/>
        <end position="187"/>
    </location>
</feature>
<evidence type="ECO:0000256" key="4">
    <source>
        <dbReference type="ARBA" id="ARBA00011128"/>
    </source>
</evidence>
<feature type="compositionally biased region" description="Polar residues" evidence="10">
    <location>
        <begin position="444"/>
        <end position="459"/>
    </location>
</feature>
<comment type="similarity">
    <text evidence="3">Belongs to the DDI1 family.</text>
</comment>
<keyword evidence="9" id="KW-0378">Hydrolase</keyword>
<evidence type="ECO:0000256" key="7">
    <source>
        <dbReference type="ARBA" id="ARBA00022670"/>
    </source>
</evidence>
<dbReference type="InterPro" id="IPR019103">
    <property type="entry name" value="Peptidase_aspartic_DDI1-type"/>
</dbReference>
<comment type="caution">
    <text evidence="14">The sequence shown here is derived from an EMBL/GenBank/DDBJ whole genome shotgun (WGS) entry which is preliminary data.</text>
</comment>
<proteinExistence type="inferred from homology"/>